<accession>A0A919MZ60</accession>
<dbReference type="RefSeq" id="WP_203789511.1">
    <property type="nucleotide sequence ID" value="NZ_BOMV01000097.1"/>
</dbReference>
<organism evidence="2 3">
    <name type="scientific">Paractinoplanes rishiriensis</name>
    <dbReference type="NCBI Taxonomy" id="1050105"/>
    <lineage>
        <taxon>Bacteria</taxon>
        <taxon>Bacillati</taxon>
        <taxon>Actinomycetota</taxon>
        <taxon>Actinomycetes</taxon>
        <taxon>Micromonosporales</taxon>
        <taxon>Micromonosporaceae</taxon>
        <taxon>Paractinoplanes</taxon>
    </lineage>
</organism>
<feature type="compositionally biased region" description="Basic and acidic residues" evidence="1">
    <location>
        <begin position="88"/>
        <end position="98"/>
    </location>
</feature>
<protein>
    <submittedName>
        <fullName evidence="2">Uncharacterized protein</fullName>
    </submittedName>
</protein>
<name>A0A919MZ60_9ACTN</name>
<keyword evidence="3" id="KW-1185">Reference proteome</keyword>
<sequence>MIPYTVTVEADDNPAGNKMVIRLETTATGARVLEVAIVAGSGGTVSSLSFPHVSLDILISAFTAPDGRLPDAPEATAAPGGTKAAKRGSGDRSYRRMPDPTELVTAYRQASSVTELASRYGVPRHTMNGWLSRLRQKGLLVGR</sequence>
<proteinExistence type="predicted"/>
<feature type="compositionally biased region" description="Low complexity" evidence="1">
    <location>
        <begin position="72"/>
        <end position="83"/>
    </location>
</feature>
<evidence type="ECO:0000256" key="1">
    <source>
        <dbReference type="SAM" id="MobiDB-lite"/>
    </source>
</evidence>
<dbReference type="Proteomes" id="UP000636960">
    <property type="component" value="Unassembled WGS sequence"/>
</dbReference>
<dbReference type="EMBL" id="BOMV01000097">
    <property type="protein sequence ID" value="GIF01079.1"/>
    <property type="molecule type" value="Genomic_DNA"/>
</dbReference>
<evidence type="ECO:0000313" key="3">
    <source>
        <dbReference type="Proteomes" id="UP000636960"/>
    </source>
</evidence>
<evidence type="ECO:0000313" key="2">
    <source>
        <dbReference type="EMBL" id="GIF01079.1"/>
    </source>
</evidence>
<comment type="caution">
    <text evidence="2">The sequence shown here is derived from an EMBL/GenBank/DDBJ whole genome shotgun (WGS) entry which is preliminary data.</text>
</comment>
<feature type="region of interest" description="Disordered" evidence="1">
    <location>
        <begin position="67"/>
        <end position="98"/>
    </location>
</feature>
<reference evidence="2" key="1">
    <citation type="submission" date="2021-01" db="EMBL/GenBank/DDBJ databases">
        <title>Whole genome shotgun sequence of Actinoplanes rishiriensis NBRC 108556.</title>
        <authorList>
            <person name="Komaki H."/>
            <person name="Tamura T."/>
        </authorList>
    </citation>
    <scope>NUCLEOTIDE SEQUENCE</scope>
    <source>
        <strain evidence="2">NBRC 108556</strain>
    </source>
</reference>
<gene>
    <name evidence="2" type="ORF">Ari01nite_85430</name>
</gene>
<dbReference type="AlphaFoldDB" id="A0A919MZ60"/>